<keyword evidence="4" id="KW-1133">Transmembrane helix</keyword>
<dbReference type="InterPro" id="IPR029058">
    <property type="entry name" value="AB_hydrolase_fold"/>
</dbReference>
<dbReference type="PROSITE" id="PS01174">
    <property type="entry name" value="LIPASE_GDXG_SER"/>
    <property type="match status" value="1"/>
</dbReference>
<comment type="caution">
    <text evidence="6">The sequence shown here is derived from an EMBL/GenBank/DDBJ whole genome shotgun (WGS) entry which is preliminary data.</text>
</comment>
<dbReference type="Gene3D" id="3.40.50.1820">
    <property type="entry name" value="alpha/beta hydrolase"/>
    <property type="match status" value="1"/>
</dbReference>
<dbReference type="RefSeq" id="WP_157802172.1">
    <property type="nucleotide sequence ID" value="NZ_PGFF01000001.1"/>
</dbReference>
<protein>
    <submittedName>
        <fullName evidence="6">Acetyl esterase/lipase</fullName>
    </submittedName>
</protein>
<reference evidence="6 7" key="1">
    <citation type="submission" date="2017-11" db="EMBL/GenBank/DDBJ databases">
        <title>Genomic Encyclopedia of Archaeal and Bacterial Type Strains, Phase II (KMG-II): From Individual Species to Whole Genera.</title>
        <authorList>
            <person name="Goeker M."/>
        </authorList>
    </citation>
    <scope>NUCLEOTIDE SEQUENCE [LARGE SCALE GENOMIC DNA]</scope>
    <source>
        <strain evidence="6 7">DSM 27393</strain>
    </source>
</reference>
<dbReference type="InterPro" id="IPR050300">
    <property type="entry name" value="GDXG_lipolytic_enzyme"/>
</dbReference>
<dbReference type="PANTHER" id="PTHR48081:SF6">
    <property type="entry name" value="PEPTIDASE S9 PROLYL OLIGOPEPTIDASE CATALYTIC DOMAIN-CONTAINING PROTEIN"/>
    <property type="match status" value="1"/>
</dbReference>
<evidence type="ECO:0000256" key="3">
    <source>
        <dbReference type="PROSITE-ProRule" id="PRU10038"/>
    </source>
</evidence>
<gene>
    <name evidence="6" type="ORF">CLV46_0033</name>
</gene>
<dbReference type="GO" id="GO:0016787">
    <property type="term" value="F:hydrolase activity"/>
    <property type="evidence" value="ECO:0007669"/>
    <property type="project" value="UniProtKB-KW"/>
</dbReference>
<accession>A0A2M9CF00</accession>
<dbReference type="OrthoDB" id="9803828at2"/>
<evidence type="ECO:0000313" key="7">
    <source>
        <dbReference type="Proteomes" id="UP000228758"/>
    </source>
</evidence>
<dbReference type="SUPFAM" id="SSF53474">
    <property type="entry name" value="alpha/beta-Hydrolases"/>
    <property type="match status" value="1"/>
</dbReference>
<feature type="transmembrane region" description="Helical" evidence="4">
    <location>
        <begin position="18"/>
        <end position="39"/>
    </location>
</feature>
<organism evidence="6 7">
    <name type="scientific">Diaminobutyricimonas aerilata</name>
    <dbReference type="NCBI Taxonomy" id="1162967"/>
    <lineage>
        <taxon>Bacteria</taxon>
        <taxon>Bacillati</taxon>
        <taxon>Actinomycetota</taxon>
        <taxon>Actinomycetes</taxon>
        <taxon>Micrococcales</taxon>
        <taxon>Microbacteriaceae</taxon>
        <taxon>Diaminobutyricimonas</taxon>
    </lineage>
</organism>
<dbReference type="PANTHER" id="PTHR48081">
    <property type="entry name" value="AB HYDROLASE SUPERFAMILY PROTEIN C4A8.06C"/>
    <property type="match status" value="1"/>
</dbReference>
<keyword evidence="2" id="KW-0378">Hydrolase</keyword>
<feature type="active site" evidence="3">
    <location>
        <position position="180"/>
    </location>
</feature>
<dbReference type="InterPro" id="IPR033140">
    <property type="entry name" value="Lipase_GDXG_put_SER_AS"/>
</dbReference>
<dbReference type="EMBL" id="PGFF01000001">
    <property type="protein sequence ID" value="PJJ70511.1"/>
    <property type="molecule type" value="Genomic_DNA"/>
</dbReference>
<comment type="similarity">
    <text evidence="1">Belongs to the 'GDXG' lipolytic enzyme family.</text>
</comment>
<dbReference type="Pfam" id="PF07859">
    <property type="entry name" value="Abhydrolase_3"/>
    <property type="match status" value="1"/>
</dbReference>
<keyword evidence="4" id="KW-0812">Transmembrane</keyword>
<proteinExistence type="inferred from homology"/>
<keyword evidence="4" id="KW-0472">Membrane</keyword>
<evidence type="ECO:0000256" key="1">
    <source>
        <dbReference type="ARBA" id="ARBA00010515"/>
    </source>
</evidence>
<evidence type="ECO:0000259" key="5">
    <source>
        <dbReference type="Pfam" id="PF07859"/>
    </source>
</evidence>
<keyword evidence="7" id="KW-1185">Reference proteome</keyword>
<feature type="domain" description="Alpha/beta hydrolase fold-3" evidence="5">
    <location>
        <begin position="103"/>
        <end position="304"/>
    </location>
</feature>
<sequence length="356" mass="38682">MTESDDGKPRAARRALRILAWIGGSLVVLIVAGVVFWNVSPWPSVWLLRSAPDPAGLENAEAAARYVPDDIHADLDVVYDETSPDGRLDVFRPDDAVAALPVIFWVHGGAFIAGEKEPVRDYLRVLASHGFAVVNVEYTHAPEATYPRPIVQVDEAIAHVVEHAAEFHADLDRIVLAGDSAGAHIAAQAAMAIAQPDYAEEARLPAAVEPGRLVGTVLFSGPYDPTTVDYDNELFGFFMRTVMWSYSGTKDFLGDERFLYTALPQHVNADYPPTFVSTGPADPLLRQNEEWVAALTAAGVEVTPLFFDAATTPDTVGHEYQLSLDTPEAKQAMVEQVAFLRGVTGAEERPGVSDTW</sequence>
<name>A0A2M9CF00_9MICO</name>
<dbReference type="Proteomes" id="UP000228758">
    <property type="component" value="Unassembled WGS sequence"/>
</dbReference>
<dbReference type="InterPro" id="IPR013094">
    <property type="entry name" value="AB_hydrolase_3"/>
</dbReference>
<evidence type="ECO:0000313" key="6">
    <source>
        <dbReference type="EMBL" id="PJJ70511.1"/>
    </source>
</evidence>
<evidence type="ECO:0000256" key="4">
    <source>
        <dbReference type="SAM" id="Phobius"/>
    </source>
</evidence>
<evidence type="ECO:0000256" key="2">
    <source>
        <dbReference type="ARBA" id="ARBA00022801"/>
    </source>
</evidence>
<dbReference type="AlphaFoldDB" id="A0A2M9CF00"/>